<protein>
    <submittedName>
        <fullName evidence="1">Uncharacterized protein</fullName>
    </submittedName>
</protein>
<reference evidence="1" key="1">
    <citation type="submission" date="2022-11" db="EMBL/GenBank/DDBJ databases">
        <title>Draft genome of Mycoplasma arginini isolated from fly.</title>
        <authorList>
            <person name="Severgnini M."/>
            <person name="Gioia G."/>
            <person name="Cremonesi P."/>
            <person name="Moroni P."/>
            <person name="Addis M.F."/>
            <person name="Castiglioni B."/>
        </authorList>
    </citation>
    <scope>NUCLEOTIDE SEQUENCE</scope>
    <source>
        <strain evidence="1">QMP CG1-1632</strain>
    </source>
</reference>
<dbReference type="EMBL" id="JAPFAR010000086">
    <property type="protein sequence ID" value="MDI3349685.1"/>
    <property type="molecule type" value="Genomic_DNA"/>
</dbReference>
<gene>
    <name evidence="1" type="ORF">DCBHLPFO_00264</name>
</gene>
<dbReference type="Proteomes" id="UP001162175">
    <property type="component" value="Unassembled WGS sequence"/>
</dbReference>
<name>A0AA43QWX0_MYCAR</name>
<evidence type="ECO:0000313" key="2">
    <source>
        <dbReference type="Proteomes" id="UP001162175"/>
    </source>
</evidence>
<proteinExistence type="predicted"/>
<dbReference type="RefSeq" id="WP_282459146.1">
    <property type="nucleotide sequence ID" value="NZ_JAPFAR010000086.1"/>
</dbReference>
<comment type="caution">
    <text evidence="1">The sequence shown here is derived from an EMBL/GenBank/DDBJ whole genome shotgun (WGS) entry which is preliminary data.</text>
</comment>
<sequence length="155" mass="17562">MFDLTGKVSLEYAKLKETFKGAIELEKEGGEVVPGKGAKPTKKSNKTDTLERIVEKVNEKYQDDFSAADKVALDSVFQMLMGDPVVKKKLTEYAKTNDAQMFIKSIFPKEFERVLVKCYTKNDDAFQRLLGNDQFQKAVMDIMAKELYKTLVSGK</sequence>
<accession>A0AA43QWX0</accession>
<dbReference type="AlphaFoldDB" id="A0AA43QWX0"/>
<evidence type="ECO:0000313" key="1">
    <source>
        <dbReference type="EMBL" id="MDI3349685.1"/>
    </source>
</evidence>
<organism evidence="1 2">
    <name type="scientific">Mycoplasmopsis arginini</name>
    <name type="common">Mycoplasma arginini</name>
    <dbReference type="NCBI Taxonomy" id="2094"/>
    <lineage>
        <taxon>Bacteria</taxon>
        <taxon>Bacillati</taxon>
        <taxon>Mycoplasmatota</taxon>
        <taxon>Mycoplasmoidales</taxon>
        <taxon>Metamycoplasmataceae</taxon>
        <taxon>Mycoplasmopsis</taxon>
    </lineage>
</organism>